<proteinExistence type="inferred from homology"/>
<feature type="transmembrane region" description="Helical" evidence="7">
    <location>
        <begin position="112"/>
        <end position="134"/>
    </location>
</feature>
<keyword evidence="6 7" id="KW-0472">Membrane</keyword>
<feature type="transmembrane region" description="Helical" evidence="7">
    <location>
        <begin position="276"/>
        <end position="298"/>
    </location>
</feature>
<evidence type="ECO:0000256" key="8">
    <source>
        <dbReference type="SAM" id="MobiDB-lite"/>
    </source>
</evidence>
<feature type="region of interest" description="Disordered" evidence="8">
    <location>
        <begin position="1"/>
        <end position="39"/>
    </location>
</feature>
<keyword evidence="2 7" id="KW-0813">Transport</keyword>
<reference evidence="10 11" key="1">
    <citation type="submission" date="2017-06" db="EMBL/GenBank/DDBJ databases">
        <authorList>
            <person name="Kim H.J."/>
            <person name="Triplett B.A."/>
        </authorList>
    </citation>
    <scope>NUCLEOTIDE SEQUENCE [LARGE SCALE GENOMIC DNA]</scope>
    <source>
        <strain evidence="10 11">CGMCC 4.1858</strain>
    </source>
</reference>
<evidence type="ECO:0000256" key="5">
    <source>
        <dbReference type="ARBA" id="ARBA00022989"/>
    </source>
</evidence>
<dbReference type="SUPFAM" id="SSF161098">
    <property type="entry name" value="MetI-like"/>
    <property type="match status" value="1"/>
</dbReference>
<dbReference type="InterPro" id="IPR035906">
    <property type="entry name" value="MetI-like_sf"/>
</dbReference>
<feature type="transmembrane region" description="Helical" evidence="7">
    <location>
        <begin position="143"/>
        <end position="165"/>
    </location>
</feature>
<dbReference type="GO" id="GO:0055085">
    <property type="term" value="P:transmembrane transport"/>
    <property type="evidence" value="ECO:0007669"/>
    <property type="project" value="InterPro"/>
</dbReference>
<organism evidence="10 11">
    <name type="scientific">Actinacidiphila glaucinigra</name>
    <dbReference type="NCBI Taxonomy" id="235986"/>
    <lineage>
        <taxon>Bacteria</taxon>
        <taxon>Bacillati</taxon>
        <taxon>Actinomycetota</taxon>
        <taxon>Actinomycetes</taxon>
        <taxon>Kitasatosporales</taxon>
        <taxon>Streptomycetaceae</taxon>
        <taxon>Actinacidiphila</taxon>
    </lineage>
</organism>
<dbReference type="PANTHER" id="PTHR43744">
    <property type="entry name" value="ABC TRANSPORTER PERMEASE PROTEIN MG189-RELATED-RELATED"/>
    <property type="match status" value="1"/>
</dbReference>
<dbReference type="AlphaFoldDB" id="A0A239DKC5"/>
<dbReference type="Proteomes" id="UP000198280">
    <property type="component" value="Unassembled WGS sequence"/>
</dbReference>
<comment type="subcellular location">
    <subcellularLocation>
        <location evidence="1 7">Cell membrane</location>
        <topology evidence="1 7">Multi-pass membrane protein</topology>
    </subcellularLocation>
</comment>
<evidence type="ECO:0000256" key="7">
    <source>
        <dbReference type="RuleBase" id="RU363032"/>
    </source>
</evidence>
<dbReference type="GO" id="GO:0005886">
    <property type="term" value="C:plasma membrane"/>
    <property type="evidence" value="ECO:0007669"/>
    <property type="project" value="UniProtKB-SubCell"/>
</dbReference>
<keyword evidence="3" id="KW-1003">Cell membrane</keyword>
<accession>A0A239DKC5</accession>
<dbReference type="Gene3D" id="1.10.3720.10">
    <property type="entry name" value="MetI-like"/>
    <property type="match status" value="1"/>
</dbReference>
<evidence type="ECO:0000259" key="9">
    <source>
        <dbReference type="PROSITE" id="PS50928"/>
    </source>
</evidence>
<dbReference type="PROSITE" id="PS50928">
    <property type="entry name" value="ABC_TM1"/>
    <property type="match status" value="1"/>
</dbReference>
<feature type="compositionally biased region" description="Basic residues" evidence="8">
    <location>
        <begin position="28"/>
        <end position="37"/>
    </location>
</feature>
<dbReference type="Pfam" id="PF00528">
    <property type="entry name" value="BPD_transp_1"/>
    <property type="match status" value="1"/>
</dbReference>
<dbReference type="PANTHER" id="PTHR43744:SF12">
    <property type="entry name" value="ABC TRANSPORTER PERMEASE PROTEIN MG189-RELATED"/>
    <property type="match status" value="1"/>
</dbReference>
<name>A0A239DKC5_9ACTN</name>
<gene>
    <name evidence="10" type="ORF">SAMN05216252_10516</name>
</gene>
<evidence type="ECO:0000313" key="11">
    <source>
        <dbReference type="Proteomes" id="UP000198280"/>
    </source>
</evidence>
<evidence type="ECO:0000256" key="4">
    <source>
        <dbReference type="ARBA" id="ARBA00022692"/>
    </source>
</evidence>
<keyword evidence="5 7" id="KW-1133">Transmembrane helix</keyword>
<evidence type="ECO:0000313" key="10">
    <source>
        <dbReference type="EMBL" id="SNS32501.1"/>
    </source>
</evidence>
<feature type="domain" description="ABC transmembrane type-1" evidence="9">
    <location>
        <begin position="108"/>
        <end position="297"/>
    </location>
</feature>
<evidence type="ECO:0000256" key="6">
    <source>
        <dbReference type="ARBA" id="ARBA00023136"/>
    </source>
</evidence>
<keyword evidence="11" id="KW-1185">Reference proteome</keyword>
<dbReference type="OrthoDB" id="2063054at2"/>
<feature type="transmembrane region" description="Helical" evidence="7">
    <location>
        <begin position="223"/>
        <end position="244"/>
    </location>
</feature>
<sequence>MAPSLTTPASRPDAPTALPGAGGPPGHPRPRRRRGSGPRHFDSAGPLAYALLAAVVLASVFPLYWTFVVASHGDNSVLGGSTPSLVPGGHLVANIRRVFDTVDFWKALGNSFAVAGTTAASNVLLSSLAGYAFAKLRFPGRDALLVVVIATVMVPTQLGIIPLYLLVTDMGLYGTLSSLIVPALVSAVGVFWMRQAMEENIPDELIESARVDGAGHLRTFLHVAWPGVRSTAAVLGMFTFMFAWNDYFWPLIALPPENGTVQIALNQLAAGYYTDYTLMLAGVVVSVLPVLALFAVLARRIVSGVMDGAVKG</sequence>
<feature type="transmembrane region" description="Helical" evidence="7">
    <location>
        <begin position="47"/>
        <end position="67"/>
    </location>
</feature>
<protein>
    <submittedName>
        <fullName evidence="10">Cellobiose transport system permease protein</fullName>
    </submittedName>
</protein>
<evidence type="ECO:0000256" key="3">
    <source>
        <dbReference type="ARBA" id="ARBA00022475"/>
    </source>
</evidence>
<dbReference type="RefSeq" id="WP_089223610.1">
    <property type="nucleotide sequence ID" value="NZ_FZOF01000005.1"/>
</dbReference>
<dbReference type="EMBL" id="FZOF01000005">
    <property type="protein sequence ID" value="SNS32501.1"/>
    <property type="molecule type" value="Genomic_DNA"/>
</dbReference>
<feature type="transmembrane region" description="Helical" evidence="7">
    <location>
        <begin position="171"/>
        <end position="192"/>
    </location>
</feature>
<dbReference type="CDD" id="cd06261">
    <property type="entry name" value="TM_PBP2"/>
    <property type="match status" value="1"/>
</dbReference>
<evidence type="ECO:0000256" key="2">
    <source>
        <dbReference type="ARBA" id="ARBA00022448"/>
    </source>
</evidence>
<evidence type="ECO:0000256" key="1">
    <source>
        <dbReference type="ARBA" id="ARBA00004651"/>
    </source>
</evidence>
<comment type="similarity">
    <text evidence="7">Belongs to the binding-protein-dependent transport system permease family.</text>
</comment>
<dbReference type="InterPro" id="IPR000515">
    <property type="entry name" value="MetI-like"/>
</dbReference>
<keyword evidence="4 7" id="KW-0812">Transmembrane</keyword>